<dbReference type="Proteomes" id="UP000184300">
    <property type="component" value="Unassembled WGS sequence"/>
</dbReference>
<sequence length="84" mass="9394">MCTCVCLLYLPQQVAFAALPLLWGRRDAITPVVCMLLKGSSLANESIWESASGNSYVERPLKLTRGTLTNRNKMQLICHYSFSI</sequence>
<evidence type="ECO:0000313" key="3">
    <source>
        <dbReference type="Proteomes" id="UP000184300"/>
    </source>
</evidence>
<feature type="signal peptide" evidence="1">
    <location>
        <begin position="1"/>
        <end position="17"/>
    </location>
</feature>
<accession>A0A1L9VBA3</accession>
<dbReference type="RefSeq" id="XP_022397867.1">
    <property type="nucleotide sequence ID" value="XM_022549951.1"/>
</dbReference>
<dbReference type="AlphaFoldDB" id="A0A1L9VBA3"/>
<dbReference type="EMBL" id="KV878907">
    <property type="protein sequence ID" value="OJJ81169.1"/>
    <property type="molecule type" value="Genomic_DNA"/>
</dbReference>
<evidence type="ECO:0008006" key="4">
    <source>
        <dbReference type="Google" id="ProtNLM"/>
    </source>
</evidence>
<proteinExistence type="predicted"/>
<protein>
    <recommendedName>
        <fullName evidence="4">Secreted protein</fullName>
    </recommendedName>
</protein>
<gene>
    <name evidence="2" type="ORF">ASPGLDRAFT_782895</name>
</gene>
<reference evidence="3" key="1">
    <citation type="journal article" date="2017" name="Genome Biol.">
        <title>Comparative genomics reveals high biological diversity and specific adaptations in the industrially and medically important fungal genus Aspergillus.</title>
        <authorList>
            <person name="de Vries R.P."/>
            <person name="Riley R."/>
            <person name="Wiebenga A."/>
            <person name="Aguilar-Osorio G."/>
            <person name="Amillis S."/>
            <person name="Uchima C.A."/>
            <person name="Anderluh G."/>
            <person name="Asadollahi M."/>
            <person name="Askin M."/>
            <person name="Barry K."/>
            <person name="Battaglia E."/>
            <person name="Bayram O."/>
            <person name="Benocci T."/>
            <person name="Braus-Stromeyer S.A."/>
            <person name="Caldana C."/>
            <person name="Canovas D."/>
            <person name="Cerqueira G.C."/>
            <person name="Chen F."/>
            <person name="Chen W."/>
            <person name="Choi C."/>
            <person name="Clum A."/>
            <person name="Dos Santos R.A."/>
            <person name="Damasio A.R."/>
            <person name="Diallinas G."/>
            <person name="Emri T."/>
            <person name="Fekete E."/>
            <person name="Flipphi M."/>
            <person name="Freyberg S."/>
            <person name="Gallo A."/>
            <person name="Gournas C."/>
            <person name="Habgood R."/>
            <person name="Hainaut M."/>
            <person name="Harispe M.L."/>
            <person name="Henrissat B."/>
            <person name="Hilden K.S."/>
            <person name="Hope R."/>
            <person name="Hossain A."/>
            <person name="Karabika E."/>
            <person name="Karaffa L."/>
            <person name="Karanyi Z."/>
            <person name="Krasevec N."/>
            <person name="Kuo A."/>
            <person name="Kusch H."/>
            <person name="LaButti K."/>
            <person name="Lagendijk E.L."/>
            <person name="Lapidus A."/>
            <person name="Levasseur A."/>
            <person name="Lindquist E."/>
            <person name="Lipzen A."/>
            <person name="Logrieco A.F."/>
            <person name="MacCabe A."/>
            <person name="Maekelae M.R."/>
            <person name="Malavazi I."/>
            <person name="Melin P."/>
            <person name="Meyer V."/>
            <person name="Mielnichuk N."/>
            <person name="Miskei M."/>
            <person name="Molnar A.P."/>
            <person name="Mule G."/>
            <person name="Ngan C.Y."/>
            <person name="Orejas M."/>
            <person name="Orosz E."/>
            <person name="Ouedraogo J.P."/>
            <person name="Overkamp K.M."/>
            <person name="Park H.-S."/>
            <person name="Perrone G."/>
            <person name="Piumi F."/>
            <person name="Punt P.J."/>
            <person name="Ram A.F."/>
            <person name="Ramon A."/>
            <person name="Rauscher S."/>
            <person name="Record E."/>
            <person name="Riano-Pachon D.M."/>
            <person name="Robert V."/>
            <person name="Roehrig J."/>
            <person name="Ruller R."/>
            <person name="Salamov A."/>
            <person name="Salih N.S."/>
            <person name="Samson R.A."/>
            <person name="Sandor E."/>
            <person name="Sanguinetti M."/>
            <person name="Schuetze T."/>
            <person name="Sepcic K."/>
            <person name="Shelest E."/>
            <person name="Sherlock G."/>
            <person name="Sophianopoulou V."/>
            <person name="Squina F.M."/>
            <person name="Sun H."/>
            <person name="Susca A."/>
            <person name="Todd R.B."/>
            <person name="Tsang A."/>
            <person name="Unkles S.E."/>
            <person name="van de Wiele N."/>
            <person name="van Rossen-Uffink D."/>
            <person name="Oliveira J.V."/>
            <person name="Vesth T.C."/>
            <person name="Visser J."/>
            <person name="Yu J.-H."/>
            <person name="Zhou M."/>
            <person name="Andersen M.R."/>
            <person name="Archer D.B."/>
            <person name="Baker S.E."/>
            <person name="Benoit I."/>
            <person name="Brakhage A.A."/>
            <person name="Braus G.H."/>
            <person name="Fischer R."/>
            <person name="Frisvad J.C."/>
            <person name="Goldman G.H."/>
            <person name="Houbraken J."/>
            <person name="Oakley B."/>
            <person name="Pocsi I."/>
            <person name="Scazzocchio C."/>
            <person name="Seiboth B."/>
            <person name="vanKuyk P.A."/>
            <person name="Wortman J."/>
            <person name="Dyer P.S."/>
            <person name="Grigoriev I.V."/>
        </authorList>
    </citation>
    <scope>NUCLEOTIDE SEQUENCE [LARGE SCALE GENOMIC DNA]</scope>
    <source>
        <strain evidence="3">CBS 516.65</strain>
    </source>
</reference>
<evidence type="ECO:0000313" key="2">
    <source>
        <dbReference type="EMBL" id="OJJ81169.1"/>
    </source>
</evidence>
<evidence type="ECO:0000256" key="1">
    <source>
        <dbReference type="SAM" id="SignalP"/>
    </source>
</evidence>
<name>A0A1L9VBA3_ASPGL</name>
<organism evidence="2 3">
    <name type="scientific">Aspergillus glaucus CBS 516.65</name>
    <dbReference type="NCBI Taxonomy" id="1160497"/>
    <lineage>
        <taxon>Eukaryota</taxon>
        <taxon>Fungi</taxon>
        <taxon>Dikarya</taxon>
        <taxon>Ascomycota</taxon>
        <taxon>Pezizomycotina</taxon>
        <taxon>Eurotiomycetes</taxon>
        <taxon>Eurotiomycetidae</taxon>
        <taxon>Eurotiales</taxon>
        <taxon>Aspergillaceae</taxon>
        <taxon>Aspergillus</taxon>
        <taxon>Aspergillus subgen. Aspergillus</taxon>
    </lineage>
</organism>
<keyword evidence="3" id="KW-1185">Reference proteome</keyword>
<keyword evidence="1" id="KW-0732">Signal</keyword>
<feature type="chain" id="PRO_5012182984" description="Secreted protein" evidence="1">
    <location>
        <begin position="18"/>
        <end position="84"/>
    </location>
</feature>
<dbReference type="GeneID" id="34466211"/>
<dbReference type="VEuPathDB" id="FungiDB:ASPGLDRAFT_782895"/>